<dbReference type="PANTHER" id="PTHR39441">
    <property type="entry name" value="DUF2252 DOMAIN-CONTAINING PROTEIN"/>
    <property type="match status" value="1"/>
</dbReference>
<dbReference type="Pfam" id="PF10009">
    <property type="entry name" value="DUF2252"/>
    <property type="match status" value="1"/>
</dbReference>
<protein>
    <submittedName>
        <fullName evidence="1">Uncharacterized conserved protein, DUF2252 family</fullName>
    </submittedName>
</protein>
<gene>
    <name evidence="1" type="ORF">SAMN04487959_102117</name>
</gene>
<reference evidence="1 2" key="1">
    <citation type="submission" date="2016-10" db="EMBL/GenBank/DDBJ databases">
        <authorList>
            <person name="de Groot N.N."/>
        </authorList>
    </citation>
    <scope>NUCLEOTIDE SEQUENCE [LARGE SCALE GENOMIC DNA]</scope>
    <source>
        <strain evidence="1 2">CGMCC 1.6848</strain>
    </source>
</reference>
<proteinExistence type="predicted"/>
<dbReference type="InterPro" id="IPR018721">
    <property type="entry name" value="DUF2252"/>
</dbReference>
<sequence length="449" mass="51134">MSQPLTRHNRPRQVLEAINAANAGLSDAHRKAKYTKLAESPYRFFRGTNQLYWADVWHDWRFALYGGLPGTQTWLQGDAHAYNFGAYGHHDDSVRYGMDDFDDALIGDYQYDLWRLAISVVLDARENVGLTRKGIHKALSALLESYHDELAGHVRGETPLAVTLDNAKGILAPFMQSVADTCSRARMLEKWTRLGDDERCFAKRPKKLAPLSQAQANQLRQAIEQEYPKTLQGPAAASEASHFRVKDMARRLDAGTGSLGLERYYVLIEGGAEHEHDDVILDIKEQTPPEGWRLMSRDEKRAWRRAFPHEGIRHAAAFCAIAEHPDIYLGWLHLDDKVFSVRERSPYKVDFPTQRIEGAKSYRKLTKQWGRILAREHLRGARALNQDDPARFARCVCERLEGRLNNFIDMVATLAMTYADCVSQDYRCFVDSRDTDHGLQQADQVGHPA</sequence>
<organism evidence="1 2">
    <name type="scientific">Modicisalibacter xianhensis</name>
    <dbReference type="NCBI Taxonomy" id="442341"/>
    <lineage>
        <taxon>Bacteria</taxon>
        <taxon>Pseudomonadati</taxon>
        <taxon>Pseudomonadota</taxon>
        <taxon>Gammaproteobacteria</taxon>
        <taxon>Oceanospirillales</taxon>
        <taxon>Halomonadaceae</taxon>
        <taxon>Modicisalibacter</taxon>
    </lineage>
</organism>
<evidence type="ECO:0000313" key="1">
    <source>
        <dbReference type="EMBL" id="SFH28450.1"/>
    </source>
</evidence>
<dbReference type="Proteomes" id="UP000199040">
    <property type="component" value="Unassembled WGS sequence"/>
</dbReference>
<evidence type="ECO:0000313" key="2">
    <source>
        <dbReference type="Proteomes" id="UP000199040"/>
    </source>
</evidence>
<dbReference type="AlphaFoldDB" id="A0A1I2YSL3"/>
<dbReference type="STRING" id="442341.SAMN04487959_102117"/>
<dbReference type="EMBL" id="FOPY01000002">
    <property type="protein sequence ID" value="SFH28450.1"/>
    <property type="molecule type" value="Genomic_DNA"/>
</dbReference>
<dbReference type="RefSeq" id="WP_092843278.1">
    <property type="nucleotide sequence ID" value="NZ_FOPY01000002.1"/>
</dbReference>
<name>A0A1I2YSL3_9GAMM</name>
<accession>A0A1I2YSL3</accession>
<dbReference type="SUPFAM" id="SSF56112">
    <property type="entry name" value="Protein kinase-like (PK-like)"/>
    <property type="match status" value="1"/>
</dbReference>
<dbReference type="PANTHER" id="PTHR39441:SF1">
    <property type="entry name" value="DUF2252 DOMAIN-CONTAINING PROTEIN"/>
    <property type="match status" value="1"/>
</dbReference>
<dbReference type="InterPro" id="IPR011009">
    <property type="entry name" value="Kinase-like_dom_sf"/>
</dbReference>
<keyword evidence="2" id="KW-1185">Reference proteome</keyword>